<evidence type="ECO:0000256" key="6">
    <source>
        <dbReference type="RuleBase" id="RU363076"/>
    </source>
</evidence>
<evidence type="ECO:0000256" key="4">
    <source>
        <dbReference type="ARBA" id="ARBA00022989"/>
    </source>
</evidence>
<evidence type="ECO:0000256" key="2">
    <source>
        <dbReference type="ARBA" id="ARBA00007165"/>
    </source>
</evidence>
<organism evidence="7 8">
    <name type="scientific">Tritonibacter litoralis</name>
    <dbReference type="NCBI Taxonomy" id="2662264"/>
    <lineage>
        <taxon>Bacteria</taxon>
        <taxon>Pseudomonadati</taxon>
        <taxon>Pseudomonadota</taxon>
        <taxon>Alphaproteobacteria</taxon>
        <taxon>Rhodobacterales</taxon>
        <taxon>Paracoccaceae</taxon>
        <taxon>Tritonibacter</taxon>
    </lineage>
</organism>
<accession>A0A843YNY5</accession>
<reference evidence="7 8" key="1">
    <citation type="submission" date="2019-10" db="EMBL/GenBank/DDBJ databases">
        <title>Epibacterium sp. nov., isolated from seawater.</title>
        <authorList>
            <person name="Zhang X."/>
            <person name="Li N."/>
        </authorList>
    </citation>
    <scope>NUCLEOTIDE SEQUENCE [LARGE SCALE GENOMIC DNA]</scope>
    <source>
        <strain evidence="7 8">SM1979</strain>
    </source>
</reference>
<keyword evidence="6" id="KW-1003">Cell membrane</keyword>
<comment type="caution">
    <text evidence="7">The sequence shown here is derived from an EMBL/GenBank/DDBJ whole genome shotgun (WGS) entry which is preliminary data.</text>
</comment>
<feature type="transmembrane region" description="Helical" evidence="6">
    <location>
        <begin position="210"/>
        <end position="228"/>
    </location>
</feature>
<proteinExistence type="inferred from homology"/>
<evidence type="ECO:0000313" key="8">
    <source>
        <dbReference type="Proteomes" id="UP000444174"/>
    </source>
</evidence>
<evidence type="ECO:0000256" key="3">
    <source>
        <dbReference type="ARBA" id="ARBA00022692"/>
    </source>
</evidence>
<dbReference type="EMBL" id="WIBF01000014">
    <property type="protein sequence ID" value="MQQ10327.1"/>
    <property type="molecule type" value="Genomic_DNA"/>
</dbReference>
<gene>
    <name evidence="7" type="ORF">GFB49_17810</name>
</gene>
<dbReference type="PANTHER" id="PTHR23427:SF2">
    <property type="entry name" value="SURFEIT LOCUS PROTEIN 1"/>
    <property type="match status" value="1"/>
</dbReference>
<dbReference type="PROSITE" id="PS50895">
    <property type="entry name" value="SURF1"/>
    <property type="match status" value="1"/>
</dbReference>
<comment type="similarity">
    <text evidence="2 6">Belongs to the SURF1 family.</text>
</comment>
<dbReference type="AlphaFoldDB" id="A0A843YNY5"/>
<evidence type="ECO:0000256" key="1">
    <source>
        <dbReference type="ARBA" id="ARBA00004370"/>
    </source>
</evidence>
<keyword evidence="3 6" id="KW-0812">Transmembrane</keyword>
<sequence length="236" mass="26392">MTQKGHDRRPGWGTALLVLISAVMVVTFVLLGNWQMRRLAWKLDLIETVEARAFGEAEALPARFDAEAHPYLRVGFTGTPMPQHILVKAVTELGPGYWVMQPYEVEIGLIWVNRGFVPNDKKSSDQWVPAPAEITGLIRPSEPKGTLLETNDPASNRWVARDTMQMSAALNLPEALPYFVDADYLSPAGTAPRGGLTIVRFRNSHLSYALTWYAMAVLFLAALIWVALRYRKLLDS</sequence>
<keyword evidence="8" id="KW-1185">Reference proteome</keyword>
<name>A0A843YNY5_9RHOB</name>
<dbReference type="PANTHER" id="PTHR23427">
    <property type="entry name" value="SURFEIT LOCUS PROTEIN"/>
    <property type="match status" value="1"/>
</dbReference>
<dbReference type="RefSeq" id="WP_153217307.1">
    <property type="nucleotide sequence ID" value="NZ_WIBF01000014.1"/>
</dbReference>
<feature type="transmembrane region" description="Helical" evidence="6">
    <location>
        <begin position="12"/>
        <end position="32"/>
    </location>
</feature>
<evidence type="ECO:0000313" key="7">
    <source>
        <dbReference type="EMBL" id="MQQ10327.1"/>
    </source>
</evidence>
<dbReference type="InterPro" id="IPR002994">
    <property type="entry name" value="Surf1/Shy1"/>
</dbReference>
<comment type="subcellular location">
    <subcellularLocation>
        <location evidence="6">Cell membrane</location>
        <topology evidence="6">Multi-pass membrane protein</topology>
    </subcellularLocation>
    <subcellularLocation>
        <location evidence="1">Membrane</location>
    </subcellularLocation>
</comment>
<dbReference type="GO" id="GO:0005886">
    <property type="term" value="C:plasma membrane"/>
    <property type="evidence" value="ECO:0007669"/>
    <property type="project" value="UniProtKB-SubCell"/>
</dbReference>
<keyword evidence="4 6" id="KW-1133">Transmembrane helix</keyword>
<dbReference type="CDD" id="cd06662">
    <property type="entry name" value="SURF1"/>
    <property type="match status" value="1"/>
</dbReference>
<dbReference type="Proteomes" id="UP000444174">
    <property type="component" value="Unassembled WGS sequence"/>
</dbReference>
<evidence type="ECO:0000256" key="5">
    <source>
        <dbReference type="ARBA" id="ARBA00023136"/>
    </source>
</evidence>
<dbReference type="Pfam" id="PF02104">
    <property type="entry name" value="SURF1"/>
    <property type="match status" value="1"/>
</dbReference>
<keyword evidence="5 6" id="KW-0472">Membrane</keyword>
<dbReference type="InterPro" id="IPR045214">
    <property type="entry name" value="Surf1/Surf4"/>
</dbReference>
<protein>
    <recommendedName>
        <fullName evidence="6">SURF1-like protein</fullName>
    </recommendedName>
</protein>